<keyword evidence="3" id="KW-1185">Reference proteome</keyword>
<dbReference type="AlphaFoldDB" id="A0A1I0FEN9"/>
<evidence type="ECO:0008006" key="4">
    <source>
        <dbReference type="Google" id="ProtNLM"/>
    </source>
</evidence>
<name>A0A1I0FEN9_9GAMM</name>
<protein>
    <recommendedName>
        <fullName evidence="4">Transposase</fullName>
    </recommendedName>
</protein>
<evidence type="ECO:0000313" key="2">
    <source>
        <dbReference type="EMBL" id="SET56543.1"/>
    </source>
</evidence>
<organism evidence="2 3">
    <name type="scientific">Thorsellia anophelis DSM 18579</name>
    <dbReference type="NCBI Taxonomy" id="1123402"/>
    <lineage>
        <taxon>Bacteria</taxon>
        <taxon>Pseudomonadati</taxon>
        <taxon>Pseudomonadota</taxon>
        <taxon>Gammaproteobacteria</taxon>
        <taxon>Enterobacterales</taxon>
        <taxon>Thorselliaceae</taxon>
        <taxon>Thorsellia</taxon>
    </lineage>
</organism>
<feature type="transmembrane region" description="Helical" evidence="1">
    <location>
        <begin position="6"/>
        <end position="25"/>
    </location>
</feature>
<evidence type="ECO:0000313" key="3">
    <source>
        <dbReference type="Proteomes" id="UP000242642"/>
    </source>
</evidence>
<reference evidence="3" key="1">
    <citation type="submission" date="2016-10" db="EMBL/GenBank/DDBJ databases">
        <authorList>
            <person name="Varghese N."/>
            <person name="Submissions S."/>
        </authorList>
    </citation>
    <scope>NUCLEOTIDE SEQUENCE [LARGE SCALE GENOMIC DNA]</scope>
    <source>
        <strain evidence="3">DSM 18579</strain>
    </source>
</reference>
<keyword evidence="1" id="KW-1133">Transmembrane helix</keyword>
<dbReference type="EMBL" id="FOHV01000040">
    <property type="protein sequence ID" value="SET56543.1"/>
    <property type="molecule type" value="Genomic_DNA"/>
</dbReference>
<gene>
    <name evidence="2" type="ORF">SAMN02583745_02738</name>
</gene>
<sequence>MDLRDILLLIKMVKFLILMLLPQILMKERQIELLAGKTGLTLGDKGYLAREIAGQCA</sequence>
<keyword evidence="1" id="KW-0812">Transmembrane</keyword>
<accession>A0A1I0FEN9</accession>
<proteinExistence type="predicted"/>
<keyword evidence="1" id="KW-0472">Membrane</keyword>
<dbReference type="Proteomes" id="UP000242642">
    <property type="component" value="Unassembled WGS sequence"/>
</dbReference>
<evidence type="ECO:0000256" key="1">
    <source>
        <dbReference type="SAM" id="Phobius"/>
    </source>
</evidence>